<feature type="compositionally biased region" description="Polar residues" evidence="6">
    <location>
        <begin position="193"/>
        <end position="208"/>
    </location>
</feature>
<dbReference type="InParanoid" id="A0A4S2MV76"/>
<evidence type="ECO:0000256" key="5">
    <source>
        <dbReference type="ARBA" id="ARBA00023136"/>
    </source>
</evidence>
<dbReference type="OrthoDB" id="5588846at2759"/>
<protein>
    <recommendedName>
        <fullName evidence="8">SPX domain-containing protein</fullName>
    </recommendedName>
</protein>
<feature type="compositionally biased region" description="Basic residues" evidence="6">
    <location>
        <begin position="573"/>
        <end position="585"/>
    </location>
</feature>
<keyword evidence="5 7" id="KW-0472">Membrane</keyword>
<feature type="compositionally biased region" description="Low complexity" evidence="6">
    <location>
        <begin position="212"/>
        <end position="229"/>
    </location>
</feature>
<accession>A0A4S2MV76</accession>
<feature type="compositionally biased region" description="Low complexity" evidence="6">
    <location>
        <begin position="262"/>
        <end position="274"/>
    </location>
</feature>
<dbReference type="PANTHER" id="PTHR46140">
    <property type="entry name" value="VACUOLAR TRANSPORTER CHAPERONE 1-RELATED"/>
    <property type="match status" value="1"/>
</dbReference>
<feature type="domain" description="SPX" evidence="8">
    <location>
        <begin position="1"/>
        <end position="153"/>
    </location>
</feature>
<comment type="subcellular location">
    <subcellularLocation>
        <location evidence="1">Vacuole membrane</location>
        <topology evidence="1">Multi-pass membrane protein</topology>
    </subcellularLocation>
</comment>
<keyword evidence="2" id="KW-0926">Vacuole</keyword>
<dbReference type="InterPro" id="IPR018966">
    <property type="entry name" value="VTC_domain"/>
</dbReference>
<evidence type="ECO:0000256" key="1">
    <source>
        <dbReference type="ARBA" id="ARBA00004128"/>
    </source>
</evidence>
<feature type="region of interest" description="Disordered" evidence="6">
    <location>
        <begin position="189"/>
        <end position="230"/>
    </location>
</feature>
<dbReference type="GO" id="GO:0033254">
    <property type="term" value="C:vacuolar transporter chaperone complex"/>
    <property type="evidence" value="ECO:0007669"/>
    <property type="project" value="TreeGrafter"/>
</dbReference>
<keyword evidence="3 7" id="KW-0812">Transmembrane</keyword>
<dbReference type="GO" id="GO:0016237">
    <property type="term" value="P:microautophagy"/>
    <property type="evidence" value="ECO:0007669"/>
    <property type="project" value="TreeGrafter"/>
</dbReference>
<dbReference type="PROSITE" id="PS51382">
    <property type="entry name" value="SPX"/>
    <property type="match status" value="1"/>
</dbReference>
<proteinExistence type="predicted"/>
<dbReference type="Proteomes" id="UP000298138">
    <property type="component" value="Unassembled WGS sequence"/>
</dbReference>
<dbReference type="InterPro" id="IPR042267">
    <property type="entry name" value="VTC_sf"/>
</dbReference>
<evidence type="ECO:0000259" key="8">
    <source>
        <dbReference type="PROSITE" id="PS51382"/>
    </source>
</evidence>
<dbReference type="GO" id="GO:0007034">
    <property type="term" value="P:vacuolar transport"/>
    <property type="evidence" value="ECO:0007669"/>
    <property type="project" value="TreeGrafter"/>
</dbReference>
<feature type="transmembrane region" description="Helical" evidence="7">
    <location>
        <begin position="784"/>
        <end position="805"/>
    </location>
</feature>
<keyword evidence="10" id="KW-1185">Reference proteome</keyword>
<dbReference type="GO" id="GO:0000329">
    <property type="term" value="C:fungal-type vacuole membrane"/>
    <property type="evidence" value="ECO:0007669"/>
    <property type="project" value="TreeGrafter"/>
</dbReference>
<dbReference type="STRING" id="341454.A0A4S2MV76"/>
<feature type="transmembrane region" description="Helical" evidence="7">
    <location>
        <begin position="711"/>
        <end position="733"/>
    </location>
</feature>
<dbReference type="EMBL" id="ML220125">
    <property type="protein sequence ID" value="TGZ80406.1"/>
    <property type="molecule type" value="Genomic_DNA"/>
</dbReference>
<reference evidence="9 10" key="1">
    <citation type="submission" date="2019-04" db="EMBL/GenBank/DDBJ databases">
        <title>Comparative genomics and transcriptomics to analyze fruiting body development in filamentous ascomycetes.</title>
        <authorList>
            <consortium name="DOE Joint Genome Institute"/>
            <person name="Lutkenhaus R."/>
            <person name="Traeger S."/>
            <person name="Breuer J."/>
            <person name="Kuo A."/>
            <person name="Lipzen A."/>
            <person name="Pangilinan J."/>
            <person name="Dilworth D."/>
            <person name="Sandor L."/>
            <person name="Poggeler S."/>
            <person name="Barry K."/>
            <person name="Grigoriev I.V."/>
            <person name="Nowrousian M."/>
        </authorList>
    </citation>
    <scope>NUCLEOTIDE SEQUENCE [LARGE SCALE GENOMIC DNA]</scope>
    <source>
        <strain evidence="9 10">CBS 389.68</strain>
    </source>
</reference>
<evidence type="ECO:0000313" key="9">
    <source>
        <dbReference type="EMBL" id="TGZ80406.1"/>
    </source>
</evidence>
<dbReference type="Pfam" id="PF09359">
    <property type="entry name" value="VTC"/>
    <property type="match status" value="1"/>
</dbReference>
<evidence type="ECO:0000256" key="3">
    <source>
        <dbReference type="ARBA" id="ARBA00022692"/>
    </source>
</evidence>
<dbReference type="GO" id="GO:0006799">
    <property type="term" value="P:polyphosphate biosynthetic process"/>
    <property type="evidence" value="ECO:0007669"/>
    <property type="project" value="UniProtKB-ARBA"/>
</dbReference>
<dbReference type="CDD" id="cd14474">
    <property type="entry name" value="SPX_YDR089W"/>
    <property type="match status" value="1"/>
</dbReference>
<name>A0A4S2MV76_9PEZI</name>
<organism evidence="9 10">
    <name type="scientific">Ascodesmis nigricans</name>
    <dbReference type="NCBI Taxonomy" id="341454"/>
    <lineage>
        <taxon>Eukaryota</taxon>
        <taxon>Fungi</taxon>
        <taxon>Dikarya</taxon>
        <taxon>Ascomycota</taxon>
        <taxon>Pezizomycotina</taxon>
        <taxon>Pezizomycetes</taxon>
        <taxon>Pezizales</taxon>
        <taxon>Ascodesmidaceae</taxon>
        <taxon>Ascodesmis</taxon>
    </lineage>
</organism>
<dbReference type="InterPro" id="IPR004331">
    <property type="entry name" value="SPX_dom"/>
</dbReference>
<keyword evidence="4 7" id="KW-1133">Transmembrane helix</keyword>
<feature type="transmembrane region" description="Helical" evidence="7">
    <location>
        <begin position="753"/>
        <end position="772"/>
    </location>
</feature>
<evidence type="ECO:0000256" key="2">
    <source>
        <dbReference type="ARBA" id="ARBA00022554"/>
    </source>
</evidence>
<evidence type="ECO:0000256" key="4">
    <source>
        <dbReference type="ARBA" id="ARBA00022989"/>
    </source>
</evidence>
<dbReference type="Gene3D" id="3.20.100.30">
    <property type="entry name" value="VTC, catalytic tunnel domain"/>
    <property type="match status" value="1"/>
</dbReference>
<evidence type="ECO:0000256" key="6">
    <source>
        <dbReference type="SAM" id="MobiDB-lite"/>
    </source>
</evidence>
<sequence>MKFGITLDQHSVPEWRSYNLDYRDIKTVIKRQTIAHAPVETPDLSPDYENELFDILADQLDRINLFVKSKTGEIKSRLVAFRRQLAMLKKRSSARMASRAANSYAKLELELERAGSDVQRLSRYVVLQHTGFRKLLKKYRKWSGSDCLPQRFGILLDSPSTFHHQNFEQLVMEVSELLSVVRDGVDALAHNDGASSPATRMPTVSQPDRSLQRPGTSSSSTSSGLQEPSRGSDRAVFWVHNDHLIELQFLLLKHLTIQSSSPTSTRAATPALSRMGSSHGATSGKEDETVIVTLDDIDYAQLSTNDAGLLKETSALISWKTQSPEAKISTLRHSNAASELVIKKKYAECIVHPHLHEVNITCKDSTTERAVQNMQGWFLHHPEVKPLAKVWFRRTRFSGRTPGGYAWAHLDRDIKIRALNGAPGWAADELPSARDHVSFPHAICEIRWDGEVVPSVVDALKHSHLAREVDGFLLETHATITACRGGIASPWVNFSIPLVDKFQANLAQNVLLRQDIRLAPPLDHRNSHRSSSATVYGFSSKNSSATGGTVDSFVHDSSVTSDGARACMETRTNRNKKRPRRKKRTPSGIKNISGERYWNELEGDGSDHEDPEPYMIVVNGKGDDNDDEDLALSDFVMKPIHQAWGAIKSSLAFRRTGANMNENTDLLGNGPYHAYADSSSDEEDRRLVGIREYGTYGAPTRRRKRRVGKHILFLFTSCLALIFGGVIAIQGALSGKKHGPHGEPGNLLVDFGVITFLLTSLGFAVFGLSMFLTESRPATWTHACLVWVSFIAIMVGDGAVVGLLVRTEMGS</sequence>
<feature type="region of interest" description="Disordered" evidence="6">
    <location>
        <begin position="568"/>
        <end position="590"/>
    </location>
</feature>
<evidence type="ECO:0000313" key="10">
    <source>
        <dbReference type="Proteomes" id="UP000298138"/>
    </source>
</evidence>
<feature type="region of interest" description="Disordered" evidence="6">
    <location>
        <begin position="262"/>
        <end position="284"/>
    </location>
</feature>
<dbReference type="AlphaFoldDB" id="A0A4S2MV76"/>
<dbReference type="PANTHER" id="PTHR46140:SF1">
    <property type="entry name" value="VACUOLAR TRANSPORTER CHAPERONE COMPLEX SUBUNIT 4-RELATED"/>
    <property type="match status" value="1"/>
</dbReference>
<evidence type="ECO:0000256" key="7">
    <source>
        <dbReference type="SAM" id="Phobius"/>
    </source>
</evidence>
<dbReference type="InterPro" id="IPR051572">
    <property type="entry name" value="VTC_Complex_Subunit"/>
</dbReference>
<gene>
    <name evidence="9" type="ORF">EX30DRAFT_372334</name>
</gene>
<dbReference type="GO" id="GO:0042144">
    <property type="term" value="P:vacuole fusion, non-autophagic"/>
    <property type="evidence" value="ECO:0007669"/>
    <property type="project" value="TreeGrafter"/>
</dbReference>